<dbReference type="NCBIfam" id="TIGR01679">
    <property type="entry name" value="bact_FAD_ox"/>
    <property type="match status" value="1"/>
</dbReference>
<dbReference type="PIRSF" id="PIRSF000136">
    <property type="entry name" value="LGO_GLO"/>
    <property type="match status" value="1"/>
</dbReference>
<dbReference type="GO" id="GO:0003885">
    <property type="term" value="F:D-arabinono-1,4-lactone oxidase activity"/>
    <property type="evidence" value="ECO:0007669"/>
    <property type="project" value="InterPro"/>
</dbReference>
<evidence type="ECO:0000313" key="3">
    <source>
        <dbReference type="EMBL" id="GED07276.1"/>
    </source>
</evidence>
<organism evidence="3 4">
    <name type="scientific">Glutamicibacter uratoxydans</name>
    <name type="common">Arthrobacter uratoxydans</name>
    <dbReference type="NCBI Taxonomy" id="43667"/>
    <lineage>
        <taxon>Bacteria</taxon>
        <taxon>Bacillati</taxon>
        <taxon>Actinomycetota</taxon>
        <taxon>Actinomycetes</taxon>
        <taxon>Micrococcales</taxon>
        <taxon>Micrococcaceae</taxon>
        <taxon>Glutamicibacter</taxon>
    </lineage>
</organism>
<dbReference type="Gene3D" id="3.30.43.10">
    <property type="entry name" value="Uridine Diphospho-n-acetylenolpyruvylglucosamine Reductase, domain 2"/>
    <property type="match status" value="1"/>
</dbReference>
<dbReference type="Proteomes" id="UP000316612">
    <property type="component" value="Unassembled WGS sequence"/>
</dbReference>
<gene>
    <name evidence="3" type="ORF">AUR04nite_28080</name>
</gene>
<proteinExistence type="predicted"/>
<evidence type="ECO:0000259" key="2">
    <source>
        <dbReference type="PROSITE" id="PS51387"/>
    </source>
</evidence>
<dbReference type="Gene3D" id="3.30.70.2520">
    <property type="match status" value="1"/>
</dbReference>
<dbReference type="InterPro" id="IPR006094">
    <property type="entry name" value="Oxid_FAD_bind_N"/>
</dbReference>
<dbReference type="GO" id="GO:0071949">
    <property type="term" value="F:FAD binding"/>
    <property type="evidence" value="ECO:0007669"/>
    <property type="project" value="InterPro"/>
</dbReference>
<reference evidence="3 4" key="1">
    <citation type="submission" date="2019-06" db="EMBL/GenBank/DDBJ databases">
        <title>Whole genome shotgun sequence of Glutamicibacter uratoxydans NBRC 15515.</title>
        <authorList>
            <person name="Hosoyama A."/>
            <person name="Uohara A."/>
            <person name="Ohji S."/>
            <person name="Ichikawa N."/>
        </authorList>
    </citation>
    <scope>NUCLEOTIDE SEQUENCE [LARGE SCALE GENOMIC DNA]</scope>
    <source>
        <strain evidence="3 4">NBRC 15515</strain>
    </source>
</reference>
<dbReference type="GO" id="GO:0016020">
    <property type="term" value="C:membrane"/>
    <property type="evidence" value="ECO:0007669"/>
    <property type="project" value="InterPro"/>
</dbReference>
<accession>A0A4Y4DQQ8</accession>
<dbReference type="AlphaFoldDB" id="A0A4Y4DQQ8"/>
<name>A0A4Y4DQQ8_GLUUR</name>
<dbReference type="Gene3D" id="3.30.465.10">
    <property type="match status" value="1"/>
</dbReference>
<dbReference type="RefSeq" id="WP_170184219.1">
    <property type="nucleotide sequence ID" value="NZ_BAAAJL010000016.1"/>
</dbReference>
<comment type="caution">
    <text evidence="3">The sequence shown here is derived from an EMBL/GenBank/DDBJ whole genome shotgun (WGS) entry which is preliminary data.</text>
</comment>
<dbReference type="InterPro" id="IPR036318">
    <property type="entry name" value="FAD-bd_PCMH-like_sf"/>
</dbReference>
<dbReference type="PANTHER" id="PTHR43762">
    <property type="entry name" value="L-GULONOLACTONE OXIDASE"/>
    <property type="match status" value="1"/>
</dbReference>
<keyword evidence="1" id="KW-0560">Oxidoreductase</keyword>
<feature type="domain" description="FAD-binding PCMH-type" evidence="2">
    <location>
        <begin position="11"/>
        <end position="181"/>
    </location>
</feature>
<dbReference type="InterPro" id="IPR016171">
    <property type="entry name" value="Vanillyl_alc_oxidase_C-sub2"/>
</dbReference>
<dbReference type="Gene3D" id="1.10.45.10">
    <property type="entry name" value="Vanillyl-alcohol Oxidase, Chain A, domain 4"/>
    <property type="match status" value="1"/>
</dbReference>
<dbReference type="InterPro" id="IPR016169">
    <property type="entry name" value="FAD-bd_PCMH_sub2"/>
</dbReference>
<evidence type="ECO:0000256" key="1">
    <source>
        <dbReference type="ARBA" id="ARBA00023002"/>
    </source>
</evidence>
<dbReference type="InterPro" id="IPR010031">
    <property type="entry name" value="FAD_lactone_oxidase-like"/>
</dbReference>
<dbReference type="InterPro" id="IPR007173">
    <property type="entry name" value="ALO_C"/>
</dbReference>
<keyword evidence="4" id="KW-1185">Reference proteome</keyword>
<dbReference type="EMBL" id="BJNY01000018">
    <property type="protein sequence ID" value="GED07276.1"/>
    <property type="molecule type" value="Genomic_DNA"/>
</dbReference>
<dbReference type="PANTHER" id="PTHR43762:SF1">
    <property type="entry name" value="D-ARABINONO-1,4-LACTONE OXIDASE"/>
    <property type="match status" value="1"/>
</dbReference>
<dbReference type="InterPro" id="IPR016167">
    <property type="entry name" value="FAD-bd_PCMH_sub1"/>
</dbReference>
<dbReference type="SUPFAM" id="SSF56176">
    <property type="entry name" value="FAD-binding/transporter-associated domain-like"/>
    <property type="match status" value="1"/>
</dbReference>
<dbReference type="PROSITE" id="PS51387">
    <property type="entry name" value="FAD_PCMH"/>
    <property type="match status" value="1"/>
</dbReference>
<dbReference type="Pfam" id="PF01565">
    <property type="entry name" value="FAD_binding_4"/>
    <property type="match status" value="1"/>
</dbReference>
<dbReference type="Pfam" id="PF04030">
    <property type="entry name" value="ALO"/>
    <property type="match status" value="1"/>
</dbReference>
<evidence type="ECO:0000313" key="4">
    <source>
        <dbReference type="Proteomes" id="UP000316612"/>
    </source>
</evidence>
<dbReference type="InterPro" id="IPR016166">
    <property type="entry name" value="FAD-bd_PCMH"/>
</dbReference>
<sequence length="433" mass="47318">MSGFRNFAGTVASAPHTRQSISTLEQLAQALDAAARHGHGVRTVGAGHSFTALCRTDQVLLDLDGFSGIEEVDAATHEVTFRAGTRLWQVPRLLKPFGLALENMGDIDKQSIAGAISTGTHGTGLGFTGFAGAVTGIQLMLADGTRLRTSRSEHPQIFEAARLSLGALGVITHVRLRCVPAYMMRAVESIEPVDQLVDSFLQRAAAEDHLEFFWFPNSPRAQVKTNTRLPGGAPRHAPGTAARWFNDELLSNGALQVLCSLGAAAPKLNSKLSNFASSVLSDRSYTASWHEAFASPRRVRFTEQEYALPLENFQTAFEQLRGYLRGIDLPVLFPIEVRTAKADDVWLSTAYGRDSVYIAVHRYIRDAAPHYFSDVEALLRPLGGRPHWGKEHSLSAADFAQLYPRFADFQSVRSAVDPEGRFLNGYLRGLLGA</sequence>
<protein>
    <submittedName>
        <fullName evidence="3">FAD-linked oxidoreductase</fullName>
    </submittedName>
</protein>